<gene>
    <name evidence="4" type="ORF">QYS62_008909</name>
</gene>
<proteinExistence type="predicted"/>
<dbReference type="InterPro" id="IPR058664">
    <property type="entry name" value="ARB_00930-like_C"/>
</dbReference>
<evidence type="ECO:0000259" key="2">
    <source>
        <dbReference type="Pfam" id="PF00144"/>
    </source>
</evidence>
<evidence type="ECO:0000313" key="5">
    <source>
        <dbReference type="Proteomes" id="UP001489902"/>
    </source>
</evidence>
<dbReference type="PANTHER" id="PTHR22935">
    <property type="entry name" value="PENICILLIN-BINDING PROTEIN"/>
    <property type="match status" value="1"/>
</dbReference>
<feature type="domain" description="Beta-lactamase-like ARB-00930-like C-terminal" evidence="3">
    <location>
        <begin position="410"/>
        <end position="556"/>
    </location>
</feature>
<protein>
    <submittedName>
        <fullName evidence="4">Beta-lactamase/transpeptidase-like protein</fullName>
    </submittedName>
</protein>
<dbReference type="InterPro" id="IPR001466">
    <property type="entry name" value="Beta-lactam-related"/>
</dbReference>
<dbReference type="InterPro" id="IPR051478">
    <property type="entry name" value="Beta-lactamase-like_AB/R"/>
</dbReference>
<feature type="chain" id="PRO_5047471955" evidence="1">
    <location>
        <begin position="24"/>
        <end position="558"/>
    </location>
</feature>
<keyword evidence="1" id="KW-0732">Signal</keyword>
<feature type="domain" description="Beta-lactamase-related" evidence="2">
    <location>
        <begin position="94"/>
        <end position="386"/>
    </location>
</feature>
<reference evidence="4 5" key="1">
    <citation type="submission" date="2024-04" db="EMBL/GenBank/DDBJ databases">
        <title>Complete genome sequence of Fusarium acuminatum.</title>
        <authorList>
            <person name="Lan B."/>
        </authorList>
    </citation>
    <scope>NUCLEOTIDE SEQUENCE [LARGE SCALE GENOMIC DNA]</scope>
    <source>
        <strain evidence="4">1A</strain>
    </source>
</reference>
<evidence type="ECO:0000259" key="3">
    <source>
        <dbReference type="Pfam" id="PF26335"/>
    </source>
</evidence>
<name>A0ABZ2X4V2_9HYPO</name>
<sequence>MRAHSYLATTALISAATATIVASNDVPLIGPSFLSNFDISKSEYIGEAKEQFPSLLKKAFESNVLNKTDLIFSVDVFSAATNDSLYSYYHVGDTYKDTLTKGKLTEDTIFRTGSVSKMFTVYAIIAKAGIRILSEPVTVFLPELLGNSSSNPIERIDWSEISVGALASHQAGSSGPGGYFVAFPNTTGSDRRDTEFLDYLRDNQLPTTAPYRSALYSDAGYAVLTLLLERLTGEEYKDAVKNVLFKPLGMNSSSSFTPNGTDIDAVDRTGLGSWGADFPIVAGSGGIYSSPKDLRTAGLSILNSELLSPAVTREWMKPRSGTGTLVELVGAPWEITRLTLPTGPGSNRTRVSDLYLKAGGNGDYTCIFALSPDHGVGFSLMLAGDTASAARWALRDMVGELFITASEYAAAESAEKNLAGTFVVEGSETTNITLGVTKGEPGLNMTSFYFEGDDQLANVTSSRLYPTGLYSNSRSLAAQYNIKGKFSAAFRQVAGLPSPPPARAAVDGGKGGLFDNTFSWMNVGFYGGVDEFVFNMEDSRVVSITNPGYAVKFVRADN</sequence>
<dbReference type="PANTHER" id="PTHR22935:SF97">
    <property type="entry name" value="BETA-LACTAMASE-RELATED DOMAIN-CONTAINING PROTEIN"/>
    <property type="match status" value="1"/>
</dbReference>
<dbReference type="Pfam" id="PF26335">
    <property type="entry name" value="ARB_00930_C"/>
    <property type="match status" value="1"/>
</dbReference>
<dbReference type="InterPro" id="IPR012338">
    <property type="entry name" value="Beta-lactam/transpept-like"/>
</dbReference>
<dbReference type="EMBL" id="CP151264">
    <property type="protein sequence ID" value="WZH47750.1"/>
    <property type="molecule type" value="Genomic_DNA"/>
</dbReference>
<feature type="signal peptide" evidence="1">
    <location>
        <begin position="1"/>
        <end position="23"/>
    </location>
</feature>
<dbReference type="Gene3D" id="3.40.710.10">
    <property type="entry name" value="DD-peptidase/beta-lactamase superfamily"/>
    <property type="match status" value="1"/>
</dbReference>
<dbReference type="Pfam" id="PF00144">
    <property type="entry name" value="Beta-lactamase"/>
    <property type="match status" value="1"/>
</dbReference>
<evidence type="ECO:0000313" key="4">
    <source>
        <dbReference type="EMBL" id="WZH47750.1"/>
    </source>
</evidence>
<evidence type="ECO:0000256" key="1">
    <source>
        <dbReference type="SAM" id="SignalP"/>
    </source>
</evidence>
<dbReference type="Proteomes" id="UP001489902">
    <property type="component" value="Chromosome 5"/>
</dbReference>
<dbReference type="SUPFAM" id="SSF56601">
    <property type="entry name" value="beta-lactamase/transpeptidase-like"/>
    <property type="match status" value="1"/>
</dbReference>
<keyword evidence="5" id="KW-1185">Reference proteome</keyword>
<accession>A0ABZ2X4V2</accession>
<organism evidence="4 5">
    <name type="scientific">Fusarium acuminatum</name>
    <dbReference type="NCBI Taxonomy" id="5515"/>
    <lineage>
        <taxon>Eukaryota</taxon>
        <taxon>Fungi</taxon>
        <taxon>Dikarya</taxon>
        <taxon>Ascomycota</taxon>
        <taxon>Pezizomycotina</taxon>
        <taxon>Sordariomycetes</taxon>
        <taxon>Hypocreomycetidae</taxon>
        <taxon>Hypocreales</taxon>
        <taxon>Nectriaceae</taxon>
        <taxon>Fusarium</taxon>
        <taxon>Fusarium tricinctum species complex</taxon>
    </lineage>
</organism>